<name>A0A0S4JAX2_BODSA</name>
<keyword evidence="11" id="KW-0460">Magnesium</keyword>
<evidence type="ECO:0000259" key="22">
    <source>
        <dbReference type="PROSITE" id="PS50125"/>
    </source>
</evidence>
<evidence type="ECO:0000256" key="7">
    <source>
        <dbReference type="ARBA" id="ARBA00022692"/>
    </source>
</evidence>
<keyword evidence="15 23" id="KW-0675">Receptor</keyword>
<comment type="subcellular location">
    <subcellularLocation>
        <location evidence="4">Membrane</location>
        <topology evidence="4">Multi-pass membrane protein</topology>
    </subcellularLocation>
</comment>
<comment type="similarity">
    <text evidence="5">Belongs to the adenylyl cyclase class-3 family.</text>
</comment>
<dbReference type="PANTHER" id="PTHR43081:SF1">
    <property type="entry name" value="ADENYLATE CYCLASE, TERMINAL-DIFFERENTIATION SPECIFIC"/>
    <property type="match status" value="1"/>
</dbReference>
<dbReference type="Gene3D" id="3.40.50.2300">
    <property type="match status" value="1"/>
</dbReference>
<evidence type="ECO:0000256" key="16">
    <source>
        <dbReference type="ARBA" id="ARBA00023180"/>
    </source>
</evidence>
<evidence type="ECO:0000256" key="21">
    <source>
        <dbReference type="SAM" id="Phobius"/>
    </source>
</evidence>
<dbReference type="OMA" id="TTHNDGA"/>
<dbReference type="GO" id="GO:0016020">
    <property type="term" value="C:membrane"/>
    <property type="evidence" value="ECO:0007669"/>
    <property type="project" value="UniProtKB-SubCell"/>
</dbReference>
<keyword evidence="14 21" id="KW-0472">Membrane</keyword>
<dbReference type="Proteomes" id="UP000051952">
    <property type="component" value="Unassembled WGS sequence"/>
</dbReference>
<evidence type="ECO:0000256" key="9">
    <source>
        <dbReference type="ARBA" id="ARBA00022741"/>
    </source>
</evidence>
<comment type="cofactor">
    <cofactor evidence="2">
        <name>Mg(2+)</name>
        <dbReference type="ChEBI" id="CHEBI:18420"/>
    </cofactor>
</comment>
<accession>A0A0S4JAX2</accession>
<dbReference type="CDD" id="cd07302">
    <property type="entry name" value="CHD"/>
    <property type="match status" value="1"/>
</dbReference>
<evidence type="ECO:0000256" key="8">
    <source>
        <dbReference type="ARBA" id="ARBA00022723"/>
    </source>
</evidence>
<dbReference type="InterPro" id="IPR050697">
    <property type="entry name" value="Adenylyl/Guanylyl_Cyclase_3/4"/>
</dbReference>
<dbReference type="InterPro" id="IPR001054">
    <property type="entry name" value="A/G_cyclase"/>
</dbReference>
<dbReference type="VEuPathDB" id="TriTrypDB:BSAL_09690"/>
<dbReference type="EC" id="4.6.1.1" evidence="6"/>
<dbReference type="PROSITE" id="PS50125">
    <property type="entry name" value="GUANYLATE_CYCLASE_2"/>
    <property type="match status" value="1"/>
</dbReference>
<evidence type="ECO:0000256" key="13">
    <source>
        <dbReference type="ARBA" id="ARBA00022998"/>
    </source>
</evidence>
<proteinExistence type="inferred from homology"/>
<keyword evidence="7 21" id="KW-0812">Transmembrane</keyword>
<evidence type="ECO:0000256" key="4">
    <source>
        <dbReference type="ARBA" id="ARBA00004141"/>
    </source>
</evidence>
<gene>
    <name evidence="23" type="ORF">BSAL_09690</name>
</gene>
<evidence type="ECO:0000256" key="19">
    <source>
        <dbReference type="ARBA" id="ARBA00032637"/>
    </source>
</evidence>
<protein>
    <recommendedName>
        <fullName evidence="6">adenylate cyclase</fullName>
        <ecNumber evidence="6">4.6.1.1</ecNumber>
    </recommendedName>
    <alternativeName>
        <fullName evidence="18">ATP pyrophosphate-lyase</fullName>
    </alternativeName>
    <alternativeName>
        <fullName evidence="19">Adenylyl cyclase</fullName>
    </alternativeName>
</protein>
<evidence type="ECO:0000256" key="5">
    <source>
        <dbReference type="ARBA" id="ARBA00005381"/>
    </source>
</evidence>
<keyword evidence="8" id="KW-0479">Metal-binding</keyword>
<keyword evidence="17" id="KW-0456">Lyase</keyword>
<dbReference type="FunFam" id="3.30.70.1230:FF:000022">
    <property type="entry name" value="Receptor-type adenylate cyclase GRESAG 4, putative"/>
    <property type="match status" value="1"/>
</dbReference>
<comment type="function">
    <text evidence="3">Could act as a receptor for an unknown ligand.</text>
</comment>
<dbReference type="GO" id="GO:0046872">
    <property type="term" value="F:metal ion binding"/>
    <property type="evidence" value="ECO:0007669"/>
    <property type="project" value="UniProtKB-KW"/>
</dbReference>
<dbReference type="Pfam" id="PF00211">
    <property type="entry name" value="Guanylate_cyc"/>
    <property type="match status" value="1"/>
</dbReference>
<keyword evidence="24" id="KW-1185">Reference proteome</keyword>
<dbReference type="GO" id="GO:0005524">
    <property type="term" value="F:ATP binding"/>
    <property type="evidence" value="ECO:0007669"/>
    <property type="project" value="UniProtKB-KW"/>
</dbReference>
<evidence type="ECO:0000256" key="15">
    <source>
        <dbReference type="ARBA" id="ARBA00023170"/>
    </source>
</evidence>
<sequence>MTDQMFQFDGVQSYAGMKAAEKEINDNNIIGGGVNISIEFISAPSFLGTPADVDNAIRNATVGRFGFIMPDWATASSVTRIVQNEYNSSIPVVAPRLLTTSEVVNKNRFSLNLRQPPSIEYLAILQYALGSAESRCTAFTLITRSLIDTSQVAVTLAALGLPTPLLINLPFPGSLANLSFSPSAILDTWYASNAAYSGYAPPCGLFFALPSDIISILDAMYTDARFNMSQMTFFVSAQSSEGIWNTSSHGTAPFARVRFITNFVDPQNSTIPFTLRYQTALKAYLTSLNVSALPAELTVYPMLSVPTYPALEGYLAVRWAAEILSRMPSITPSAFLDAVYDRHIFYMNDVSLGPMTDHCLVPNTFSIPCFCNIGASSLAVGGINLTTGIAGSMTFDSVEQDVSEVQLPMNQCYLSTSNMQTPLLISTWLGWNVTGASATTSNAFAYLIRHQVSLYNEVGSLSNIQMSAVNMNSVMPMLPGETNAAYFNRLYATRRPTLIVGQQFPNVSAPVMNIVASSTTILQDALFTRPDNFTRYSWNLQSVFADLAHVLANFISDTYMMLSPRVVVISDEDAVQKLAVKSLHTFQIDPETPSQRDLQTLATIQGLVNDAASTAAAGKLTILMVASRTPQVVANALNAVAALPGAANPNSLLAQNLIIIAGSSQTTMYAVTLLVNATALVNIPIIFPSPYMAFWEPNNSHRLRVQSLLNTSNPSILSISSLYTALVVVDLFTALAESVNVRFPTASLLADAMYKLRAVTVEGIILGPVDSDVCSPALLQSQNPDRSCQCYKLLQTFSVFDFRDWLQSTANHQINYQWSMGTCGVIYQPLALPSKLNAALIAGCAAAGGVVLIVSVFYFACCFGRRNNRSAPKDPNEPFAMVFTDIQSSTSLWARAPEAMGEALDQHHSMLRSLVSKHDGYEVKTIGDSFMVAFKSASDATRFGLAIQTELFGVSWHADIDDVYIALASEAHEDMVMNEDPKKAEERRKTEAGRLHQWEDPNNYPLNWNGIRVRVGMHWGMGSIKLDPVSQGYDYYGTLVNTAARVEGVGNGGQVLATHDFYVQLESEGMNLSHVDVKPLGPQPLRGLDQPVPLYQLCPMELRSREFAELRLDIEVDIEDTTETTTHNDGATVSSVPFDDTPITMMARLLKRQKNAGAVFDYLTRVAQFMDTLLRTSPMSYRKDAVKHYMKKWHVHARKPRDTKEPAETTLSFDIAALVVRVGLASEEARRVGSTHGGSQANKTDGASDAGYAAGRRKQSTSRVMNRVKSFSDSGNEELMAASAKSDGIE</sequence>
<evidence type="ECO:0000256" key="20">
    <source>
        <dbReference type="SAM" id="MobiDB-lite"/>
    </source>
</evidence>
<evidence type="ECO:0000256" key="12">
    <source>
        <dbReference type="ARBA" id="ARBA00022989"/>
    </source>
</evidence>
<dbReference type="SUPFAM" id="SSF55073">
    <property type="entry name" value="Nucleotide cyclase"/>
    <property type="match status" value="1"/>
</dbReference>
<keyword evidence="16" id="KW-0325">Glycoprotein</keyword>
<feature type="transmembrane region" description="Helical" evidence="21">
    <location>
        <begin position="838"/>
        <end position="863"/>
    </location>
</feature>
<dbReference type="InterPro" id="IPR029787">
    <property type="entry name" value="Nucleotide_cyclase"/>
</dbReference>
<dbReference type="GO" id="GO:0004016">
    <property type="term" value="F:adenylate cyclase activity"/>
    <property type="evidence" value="ECO:0007669"/>
    <property type="project" value="UniProtKB-EC"/>
</dbReference>
<keyword evidence="13" id="KW-0115">cAMP biosynthesis</keyword>
<dbReference type="PANTHER" id="PTHR43081">
    <property type="entry name" value="ADENYLATE CYCLASE, TERMINAL-DIFFERENTIATION SPECIFIC-RELATED"/>
    <property type="match status" value="1"/>
</dbReference>
<dbReference type="GO" id="GO:0006171">
    <property type="term" value="P:cAMP biosynthetic process"/>
    <property type="evidence" value="ECO:0007669"/>
    <property type="project" value="UniProtKB-KW"/>
</dbReference>
<evidence type="ECO:0000256" key="3">
    <source>
        <dbReference type="ARBA" id="ARBA00002708"/>
    </source>
</evidence>
<evidence type="ECO:0000256" key="6">
    <source>
        <dbReference type="ARBA" id="ARBA00012201"/>
    </source>
</evidence>
<keyword evidence="12 21" id="KW-1133">Transmembrane helix</keyword>
<evidence type="ECO:0000256" key="14">
    <source>
        <dbReference type="ARBA" id="ARBA00023136"/>
    </source>
</evidence>
<feature type="domain" description="Guanylate cyclase" evidence="22">
    <location>
        <begin position="880"/>
        <end position="1047"/>
    </location>
</feature>
<evidence type="ECO:0000313" key="23">
    <source>
        <dbReference type="EMBL" id="CUG87349.1"/>
    </source>
</evidence>
<evidence type="ECO:0000256" key="18">
    <source>
        <dbReference type="ARBA" id="ARBA00032597"/>
    </source>
</evidence>
<dbReference type="SMART" id="SM00044">
    <property type="entry name" value="CYCc"/>
    <property type="match status" value="1"/>
</dbReference>
<dbReference type="GO" id="GO:0035556">
    <property type="term" value="P:intracellular signal transduction"/>
    <property type="evidence" value="ECO:0007669"/>
    <property type="project" value="InterPro"/>
</dbReference>
<dbReference type="Gene3D" id="3.30.70.1230">
    <property type="entry name" value="Nucleotide cyclase"/>
    <property type="match status" value="1"/>
</dbReference>
<evidence type="ECO:0000256" key="17">
    <source>
        <dbReference type="ARBA" id="ARBA00023239"/>
    </source>
</evidence>
<organism evidence="23 24">
    <name type="scientific">Bodo saltans</name>
    <name type="common">Flagellated protozoan</name>
    <dbReference type="NCBI Taxonomy" id="75058"/>
    <lineage>
        <taxon>Eukaryota</taxon>
        <taxon>Discoba</taxon>
        <taxon>Euglenozoa</taxon>
        <taxon>Kinetoplastea</taxon>
        <taxon>Metakinetoplastina</taxon>
        <taxon>Eubodonida</taxon>
        <taxon>Bodonidae</taxon>
        <taxon>Bodo</taxon>
    </lineage>
</organism>
<evidence type="ECO:0000256" key="10">
    <source>
        <dbReference type="ARBA" id="ARBA00022840"/>
    </source>
</evidence>
<evidence type="ECO:0000256" key="1">
    <source>
        <dbReference type="ARBA" id="ARBA00001593"/>
    </source>
</evidence>
<dbReference type="OrthoDB" id="542522at2759"/>
<keyword evidence="10" id="KW-0067">ATP-binding</keyword>
<reference evidence="24" key="1">
    <citation type="submission" date="2015-09" db="EMBL/GenBank/DDBJ databases">
        <authorList>
            <consortium name="Pathogen Informatics"/>
        </authorList>
    </citation>
    <scope>NUCLEOTIDE SEQUENCE [LARGE SCALE GENOMIC DNA]</scope>
    <source>
        <strain evidence="24">Lake Konstanz</strain>
    </source>
</reference>
<comment type="catalytic activity">
    <reaction evidence="1">
        <text>ATP = 3',5'-cyclic AMP + diphosphate</text>
        <dbReference type="Rhea" id="RHEA:15389"/>
        <dbReference type="ChEBI" id="CHEBI:30616"/>
        <dbReference type="ChEBI" id="CHEBI:33019"/>
        <dbReference type="ChEBI" id="CHEBI:58165"/>
        <dbReference type="EC" id="4.6.1.1"/>
    </reaction>
</comment>
<feature type="compositionally biased region" description="Polar residues" evidence="20">
    <location>
        <begin position="1261"/>
        <end position="1274"/>
    </location>
</feature>
<keyword evidence="9" id="KW-0547">Nucleotide-binding</keyword>
<dbReference type="EMBL" id="CYKH01001500">
    <property type="protein sequence ID" value="CUG87349.1"/>
    <property type="molecule type" value="Genomic_DNA"/>
</dbReference>
<evidence type="ECO:0000313" key="24">
    <source>
        <dbReference type="Proteomes" id="UP000051952"/>
    </source>
</evidence>
<feature type="region of interest" description="Disordered" evidence="20">
    <location>
        <begin position="1230"/>
        <end position="1290"/>
    </location>
</feature>
<evidence type="ECO:0000256" key="11">
    <source>
        <dbReference type="ARBA" id="ARBA00022842"/>
    </source>
</evidence>
<evidence type="ECO:0000256" key="2">
    <source>
        <dbReference type="ARBA" id="ARBA00001946"/>
    </source>
</evidence>